<dbReference type="GO" id="GO:1903785">
    <property type="term" value="P:L-valine transmembrane transport"/>
    <property type="evidence" value="ECO:0007669"/>
    <property type="project" value="TreeGrafter"/>
</dbReference>
<dbReference type="STRING" id="1763535.LPB072_22270"/>
<keyword evidence="3" id="KW-0813">Transport</keyword>
<dbReference type="AlphaFoldDB" id="A0A167GB85"/>
<evidence type="ECO:0000256" key="3">
    <source>
        <dbReference type="ARBA" id="ARBA00022448"/>
    </source>
</evidence>
<proteinExistence type="inferred from homology"/>
<keyword evidence="5 8" id="KW-0812">Transmembrane</keyword>
<gene>
    <name evidence="9" type="ORF">LPB072_22270</name>
    <name evidence="10" type="ORF">LPB72_21655</name>
</gene>
<evidence type="ECO:0000256" key="1">
    <source>
        <dbReference type="ARBA" id="ARBA00004651"/>
    </source>
</evidence>
<dbReference type="OrthoDB" id="9179311at2"/>
<keyword evidence="7 8" id="KW-0472">Membrane</keyword>
<evidence type="ECO:0000256" key="4">
    <source>
        <dbReference type="ARBA" id="ARBA00022475"/>
    </source>
</evidence>
<organism evidence="9 12">
    <name type="scientific">Hydrogenophaga crassostreae</name>
    <dbReference type="NCBI Taxonomy" id="1763535"/>
    <lineage>
        <taxon>Bacteria</taxon>
        <taxon>Pseudomonadati</taxon>
        <taxon>Pseudomonadota</taxon>
        <taxon>Betaproteobacteria</taxon>
        <taxon>Burkholderiales</taxon>
        <taxon>Comamonadaceae</taxon>
        <taxon>Hydrogenophaga</taxon>
    </lineage>
</organism>
<dbReference type="GO" id="GO:0005886">
    <property type="term" value="C:plasma membrane"/>
    <property type="evidence" value="ECO:0007669"/>
    <property type="project" value="UniProtKB-SubCell"/>
</dbReference>
<dbReference type="Proteomes" id="UP000185657">
    <property type="component" value="Unassembled WGS sequence"/>
</dbReference>
<dbReference type="PANTHER" id="PTHR34979:SF1">
    <property type="entry name" value="INNER MEMBRANE PROTEIN YGAZ"/>
    <property type="match status" value="1"/>
</dbReference>
<dbReference type="EMBL" id="CP017476">
    <property type="protein sequence ID" value="AOW15126.1"/>
    <property type="molecule type" value="Genomic_DNA"/>
</dbReference>
<feature type="transmembrane region" description="Helical" evidence="8">
    <location>
        <begin position="143"/>
        <end position="164"/>
    </location>
</feature>
<evidence type="ECO:0000313" key="12">
    <source>
        <dbReference type="Proteomes" id="UP000185680"/>
    </source>
</evidence>
<evidence type="ECO:0000256" key="2">
    <source>
        <dbReference type="ARBA" id="ARBA00010735"/>
    </source>
</evidence>
<evidence type="ECO:0000256" key="8">
    <source>
        <dbReference type="SAM" id="Phobius"/>
    </source>
</evidence>
<evidence type="ECO:0000313" key="9">
    <source>
        <dbReference type="EMBL" id="AOW15126.1"/>
    </source>
</evidence>
<keyword evidence="11" id="KW-1185">Reference proteome</keyword>
<accession>A0A167GB85</accession>
<feature type="transmembrane region" description="Helical" evidence="8">
    <location>
        <begin position="45"/>
        <end position="65"/>
    </location>
</feature>
<feature type="transmembrane region" description="Helical" evidence="8">
    <location>
        <begin position="218"/>
        <end position="237"/>
    </location>
</feature>
<keyword evidence="6 8" id="KW-1133">Transmembrane helix</keyword>
<dbReference type="KEGG" id="hyl:LPB072_22270"/>
<evidence type="ECO:0000313" key="11">
    <source>
        <dbReference type="Proteomes" id="UP000185657"/>
    </source>
</evidence>
<sequence length="247" mass="26250">MFFQKEIRRQPEFWEGVRDQSNVSMGIAAWGLMTGVAMVTSGLSVLEAVLMTLIVFAGSAQLAAVPMLIGGAPVWVIVAAAFCVNLRFVVFSAHLRPYMMHLPLWQRLVSGYVMVDLTYVFFTRRFPVPGVTDQERLSQQAYMMGNCAINYVAWMGASLLGIALSNAIPPAWGLGFAGILALVGVLASMATSGLRVVSVGVAGTAAVAAWALPLKLNIVVAIASAVAVCLVIESVRAPRGPSGAHRV</sequence>
<dbReference type="InterPro" id="IPR011606">
    <property type="entry name" value="Brnchd-chn_aa_trnsp_permease"/>
</dbReference>
<dbReference type="Pfam" id="PF03591">
    <property type="entry name" value="AzlC"/>
    <property type="match status" value="1"/>
</dbReference>
<feature type="transmembrane region" description="Helical" evidence="8">
    <location>
        <begin position="72"/>
        <end position="92"/>
    </location>
</feature>
<evidence type="ECO:0000256" key="7">
    <source>
        <dbReference type="ARBA" id="ARBA00023136"/>
    </source>
</evidence>
<name>A0A167GB85_9BURK</name>
<comment type="subcellular location">
    <subcellularLocation>
        <location evidence="1">Cell membrane</location>
        <topology evidence="1">Multi-pass membrane protein</topology>
    </subcellularLocation>
</comment>
<reference evidence="9 12" key="2">
    <citation type="submission" date="2016-10" db="EMBL/GenBank/DDBJ databases">
        <title>Hydorgenophaga sp. LPB0072 isolated from gastropod.</title>
        <authorList>
            <person name="Kim E."/>
            <person name="Yi H."/>
        </authorList>
    </citation>
    <scope>NUCLEOTIDE SEQUENCE [LARGE SCALE GENOMIC DNA]</scope>
    <source>
        <strain evidence="9 12">LPB0072</strain>
    </source>
</reference>
<comment type="similarity">
    <text evidence="2">Belongs to the AzlC family.</text>
</comment>
<dbReference type="EMBL" id="LVWD01000043">
    <property type="protein sequence ID" value="OAD39215.1"/>
    <property type="molecule type" value="Genomic_DNA"/>
</dbReference>
<dbReference type="Proteomes" id="UP000185680">
    <property type="component" value="Chromosome"/>
</dbReference>
<evidence type="ECO:0000256" key="5">
    <source>
        <dbReference type="ARBA" id="ARBA00022692"/>
    </source>
</evidence>
<feature type="transmembrane region" description="Helical" evidence="8">
    <location>
        <begin position="104"/>
        <end position="122"/>
    </location>
</feature>
<dbReference type="PANTHER" id="PTHR34979">
    <property type="entry name" value="INNER MEMBRANE PROTEIN YGAZ"/>
    <property type="match status" value="1"/>
</dbReference>
<evidence type="ECO:0000313" key="10">
    <source>
        <dbReference type="EMBL" id="OAD39215.1"/>
    </source>
</evidence>
<protein>
    <submittedName>
        <fullName evidence="9">Branched-chain amino acid ABC transporter permease</fullName>
    </submittedName>
</protein>
<feature type="transmembrane region" description="Helical" evidence="8">
    <location>
        <begin position="170"/>
        <end position="187"/>
    </location>
</feature>
<evidence type="ECO:0000256" key="6">
    <source>
        <dbReference type="ARBA" id="ARBA00022989"/>
    </source>
</evidence>
<keyword evidence="4" id="KW-1003">Cell membrane</keyword>
<dbReference type="RefSeq" id="WP_066096339.1">
    <property type="nucleotide sequence ID" value="NZ_CP017476.1"/>
</dbReference>
<reference evidence="10 11" key="1">
    <citation type="submission" date="2016-02" db="EMBL/GenBank/DDBJ databases">
        <title>Draft genome sequence of Hydrogenophaga sp. LPB0072.</title>
        <authorList>
            <person name="Shin S.-K."/>
            <person name="Yi H."/>
        </authorList>
    </citation>
    <scope>NUCLEOTIDE SEQUENCE [LARGE SCALE GENOMIC DNA]</scope>
    <source>
        <strain evidence="10 11">LPB0072</strain>
    </source>
</reference>